<accession>A0AAU7JAM0</accession>
<feature type="region of interest" description="Disordered" evidence="2">
    <location>
        <begin position="163"/>
        <end position="182"/>
    </location>
</feature>
<evidence type="ECO:0008006" key="4">
    <source>
        <dbReference type="Google" id="ProtNLM"/>
    </source>
</evidence>
<reference evidence="3" key="1">
    <citation type="submission" date="2024-05" db="EMBL/GenBank/DDBJ databases">
        <authorList>
            <person name="Kim S."/>
            <person name="Heo J."/>
            <person name="Choi H."/>
            <person name="Choi Y."/>
            <person name="Kwon S.-W."/>
            <person name="Kim Y."/>
        </authorList>
    </citation>
    <scope>NUCLEOTIDE SEQUENCE</scope>
    <source>
        <strain evidence="3">KACC 23698</strain>
    </source>
</reference>
<protein>
    <recommendedName>
        <fullName evidence="4">ATPase</fullName>
    </recommendedName>
</protein>
<feature type="region of interest" description="Disordered" evidence="2">
    <location>
        <begin position="21"/>
        <end position="43"/>
    </location>
</feature>
<organism evidence="3">
    <name type="scientific">Alsobacter sp. KACC 23698</name>
    <dbReference type="NCBI Taxonomy" id="3149229"/>
    <lineage>
        <taxon>Bacteria</taxon>
        <taxon>Pseudomonadati</taxon>
        <taxon>Pseudomonadota</taxon>
        <taxon>Alphaproteobacteria</taxon>
        <taxon>Hyphomicrobiales</taxon>
        <taxon>Alsobacteraceae</taxon>
        <taxon>Alsobacter</taxon>
    </lineage>
</organism>
<keyword evidence="1" id="KW-0175">Coiled coil</keyword>
<dbReference type="AlphaFoldDB" id="A0AAU7JAM0"/>
<gene>
    <name evidence="3" type="ORF">ABEG18_15590</name>
</gene>
<evidence type="ECO:0000313" key="3">
    <source>
        <dbReference type="EMBL" id="XBO37154.1"/>
    </source>
</evidence>
<sequence>MSLPDRRAPVLELMRRASTVHRAAVPGSSLAPEAGPDLPRLEAFDPSRDWSETLKLVQAAAERTRATAERSAEWEARADELLRIIDQDRIRNAELQRQAENRVRVAEVRARELERQARDGQAQEQKLLARVAQAEREAQEAEERAKVAEDWLRKLHAALLHLDHAAPRARTEPAAGKNFPDD</sequence>
<name>A0AAU7JAM0_9HYPH</name>
<evidence type="ECO:0000256" key="2">
    <source>
        <dbReference type="SAM" id="MobiDB-lite"/>
    </source>
</evidence>
<proteinExistence type="predicted"/>
<dbReference type="RefSeq" id="WP_406853973.1">
    <property type="nucleotide sequence ID" value="NZ_CP157484.1"/>
</dbReference>
<dbReference type="EMBL" id="CP157484">
    <property type="protein sequence ID" value="XBO37154.1"/>
    <property type="molecule type" value="Genomic_DNA"/>
</dbReference>
<feature type="coiled-coil region" evidence="1">
    <location>
        <begin position="78"/>
        <end position="151"/>
    </location>
</feature>
<evidence type="ECO:0000256" key="1">
    <source>
        <dbReference type="SAM" id="Coils"/>
    </source>
</evidence>